<dbReference type="InterPro" id="IPR010286">
    <property type="entry name" value="METTL16/RlmF"/>
</dbReference>
<keyword evidence="2" id="KW-0808">Transferase</keyword>
<dbReference type="Proteomes" id="UP000237438">
    <property type="component" value="Unassembled WGS sequence"/>
</dbReference>
<dbReference type="PANTHER" id="PTHR13393">
    <property type="entry name" value="SAM-DEPENDENT METHYLTRANSFERASE"/>
    <property type="match status" value="1"/>
</dbReference>
<dbReference type="GO" id="GO:0005634">
    <property type="term" value="C:nucleus"/>
    <property type="evidence" value="ECO:0007669"/>
    <property type="project" value="TreeGrafter"/>
</dbReference>
<dbReference type="Pfam" id="PF05971">
    <property type="entry name" value="Methyltransf_10"/>
    <property type="match status" value="1"/>
</dbReference>
<keyword evidence="4" id="KW-1185">Reference proteome</keyword>
<evidence type="ECO:0000256" key="1">
    <source>
        <dbReference type="ARBA" id="ARBA00022603"/>
    </source>
</evidence>
<comment type="caution">
    <text evidence="3">The sequence shown here is derived from an EMBL/GenBank/DDBJ whole genome shotgun (WGS) entry which is preliminary data.</text>
</comment>
<feature type="non-terminal residue" evidence="3">
    <location>
        <position position="423"/>
    </location>
</feature>
<accession>A0A2S4PZM0</accession>
<keyword evidence="1" id="KW-0489">Methyltransferase</keyword>
<protein>
    <recommendedName>
        <fullName evidence="5">U6 small nuclear RNA (adenine-(43)-N(6))-methyltransferase</fullName>
    </recommendedName>
</protein>
<dbReference type="CDD" id="cd02440">
    <property type="entry name" value="AdoMet_MTases"/>
    <property type="match status" value="1"/>
</dbReference>
<dbReference type="OrthoDB" id="514248at2759"/>
<organism evidence="3 4">
    <name type="scientific">Erysiphe pulchra</name>
    <dbReference type="NCBI Taxonomy" id="225359"/>
    <lineage>
        <taxon>Eukaryota</taxon>
        <taxon>Fungi</taxon>
        <taxon>Dikarya</taxon>
        <taxon>Ascomycota</taxon>
        <taxon>Pezizomycotina</taxon>
        <taxon>Leotiomycetes</taxon>
        <taxon>Erysiphales</taxon>
        <taxon>Erysiphaceae</taxon>
        <taxon>Erysiphe</taxon>
    </lineage>
</organism>
<dbReference type="STRING" id="225359.A0A2S4PZM0"/>
<dbReference type="SUPFAM" id="SSF53335">
    <property type="entry name" value="S-adenosyl-L-methionine-dependent methyltransferases"/>
    <property type="match status" value="1"/>
</dbReference>
<dbReference type="InterPro" id="IPR029063">
    <property type="entry name" value="SAM-dependent_MTases_sf"/>
</dbReference>
<sequence>KKINFIMIAQDNIYQNGINFSTLALVDSEFARYLKPNGQLDFSDPNAVQQLTKSLLKRDFGLSVVLPQDRLCPPRLLDTTDFKSFIDWNEPIGSSSYVKRDPSKDVTVLGLDIGTGASCIYPLLSCVLRNHWKLIGTDIDEKSLKYARQNVASNHLEDRINIVKTEPQEPLIPFHVLGVKYLNFTMCNPPFYESKEEMLKSAKEKKRPPFTACTGADFEMVTEGGEVVFISRLIDESLESKSSVQWYTSMIGKLSNLIILRERLVKLGINNFALTDFVQGNKTKRWAIAWSFDDLRPPMDIARGLKSVPKSLLPFPSQYSFPSPSEVGKKIDTALSQLSLIWRWDKNSLTGKGVCDKDVWSRASRRKNMSQSQEKNVDYDSNRLSFGFEIQANKYCETKKCNQIIIRWVKGHDTILFESFCGM</sequence>
<feature type="non-terminal residue" evidence="3">
    <location>
        <position position="1"/>
    </location>
</feature>
<evidence type="ECO:0000313" key="4">
    <source>
        <dbReference type="Proteomes" id="UP000237438"/>
    </source>
</evidence>
<dbReference type="GO" id="GO:0070475">
    <property type="term" value="P:rRNA base methylation"/>
    <property type="evidence" value="ECO:0007669"/>
    <property type="project" value="TreeGrafter"/>
</dbReference>
<dbReference type="AlphaFoldDB" id="A0A2S4PZM0"/>
<gene>
    <name evidence="3" type="ORF">EPUL_001351</name>
</gene>
<evidence type="ECO:0008006" key="5">
    <source>
        <dbReference type="Google" id="ProtNLM"/>
    </source>
</evidence>
<evidence type="ECO:0000256" key="2">
    <source>
        <dbReference type="ARBA" id="ARBA00022679"/>
    </source>
</evidence>
<evidence type="ECO:0000313" key="3">
    <source>
        <dbReference type="EMBL" id="POS87488.1"/>
    </source>
</evidence>
<dbReference type="Gene3D" id="3.40.50.150">
    <property type="entry name" value="Vaccinia Virus protein VP39"/>
    <property type="match status" value="1"/>
</dbReference>
<dbReference type="GO" id="GO:0008168">
    <property type="term" value="F:methyltransferase activity"/>
    <property type="evidence" value="ECO:0007669"/>
    <property type="project" value="UniProtKB-KW"/>
</dbReference>
<proteinExistence type="predicted"/>
<name>A0A2S4PZM0_9PEZI</name>
<dbReference type="EMBL" id="PEDP01000119">
    <property type="protein sequence ID" value="POS87488.1"/>
    <property type="molecule type" value="Genomic_DNA"/>
</dbReference>
<reference evidence="3 4" key="1">
    <citation type="submission" date="2017-10" db="EMBL/GenBank/DDBJ databases">
        <title>Development of genomic resources for the powdery mildew, Erysiphe pulchra.</title>
        <authorList>
            <person name="Wadl P.A."/>
            <person name="Mack B.M."/>
            <person name="Moore G."/>
            <person name="Beltz S.B."/>
        </authorList>
    </citation>
    <scope>NUCLEOTIDE SEQUENCE [LARGE SCALE GENOMIC DNA]</scope>
    <source>
        <strain evidence="3">Cflorida</strain>
    </source>
</reference>
<dbReference type="PANTHER" id="PTHR13393:SF0">
    <property type="entry name" value="RNA N6-ADENOSINE-METHYLTRANSFERASE METTL16"/>
    <property type="match status" value="1"/>
</dbReference>